<keyword evidence="2" id="KW-0472">Membrane</keyword>
<feature type="region of interest" description="Disordered" evidence="1">
    <location>
        <begin position="303"/>
        <end position="335"/>
    </location>
</feature>
<keyword evidence="3" id="KW-0732">Signal</keyword>
<reference evidence="4" key="1">
    <citation type="submission" date="2023-07" db="EMBL/GenBank/DDBJ databases">
        <authorList>
            <consortium name="AG Swart"/>
            <person name="Singh M."/>
            <person name="Singh A."/>
            <person name="Seah K."/>
            <person name="Emmerich C."/>
        </authorList>
    </citation>
    <scope>NUCLEOTIDE SEQUENCE</scope>
    <source>
        <strain evidence="4">DP1</strain>
    </source>
</reference>
<dbReference type="Proteomes" id="UP001295684">
    <property type="component" value="Unassembled WGS sequence"/>
</dbReference>
<organism evidence="4 5">
    <name type="scientific">Euplotes crassus</name>
    <dbReference type="NCBI Taxonomy" id="5936"/>
    <lineage>
        <taxon>Eukaryota</taxon>
        <taxon>Sar</taxon>
        <taxon>Alveolata</taxon>
        <taxon>Ciliophora</taxon>
        <taxon>Intramacronucleata</taxon>
        <taxon>Spirotrichea</taxon>
        <taxon>Hypotrichia</taxon>
        <taxon>Euplotida</taxon>
        <taxon>Euplotidae</taxon>
        <taxon>Moneuplotes</taxon>
    </lineage>
</organism>
<evidence type="ECO:0000313" key="4">
    <source>
        <dbReference type="EMBL" id="CAI2365675.1"/>
    </source>
</evidence>
<keyword evidence="5" id="KW-1185">Reference proteome</keyword>
<accession>A0AAD1XCP5</accession>
<feature type="transmembrane region" description="Helical" evidence="2">
    <location>
        <begin position="228"/>
        <end position="253"/>
    </location>
</feature>
<evidence type="ECO:0000256" key="2">
    <source>
        <dbReference type="SAM" id="Phobius"/>
    </source>
</evidence>
<name>A0AAD1XCP5_EUPCR</name>
<feature type="chain" id="PRO_5042183660" description="CUB domain-containing protein" evidence="3">
    <location>
        <begin position="21"/>
        <end position="335"/>
    </location>
</feature>
<evidence type="ECO:0000256" key="3">
    <source>
        <dbReference type="SAM" id="SignalP"/>
    </source>
</evidence>
<dbReference type="AlphaFoldDB" id="A0AAD1XCP5"/>
<sequence length="335" mass="36124">MISKTFVFLGINMLVMTAMSRVTVTRLDRHLTCSSPHTCRSCVNNSSQRWCVVNGTANPTVGECCNSGDTSGYCSDNSSYVCSNSKDIDNNGGLILCPTEASHCGERDVLLEWSKDYENITQALIPHSSLCVYRIHTTSSLVKSLEIEINDFSGADVKPSFYTIFTGSRDKNKYSHKGSMKANDKKRVAFYEDSCVYIVVEPSSGYNRLSIGVKASTAQVVERSTAEFIVLIVVIGVLGVVLLIGVGLFFVLIAAGCFKCIRSVILCCKKSAEDNTSPQGVDQEMAPAKPYAAHPSSVVHPQIAVPAPPDANGPQPIEGNRMTPAGSIHTAEHIG</sequence>
<evidence type="ECO:0000313" key="5">
    <source>
        <dbReference type="Proteomes" id="UP001295684"/>
    </source>
</evidence>
<gene>
    <name evidence="4" type="ORF">ECRASSUSDP1_LOCUS6979</name>
</gene>
<feature type="signal peptide" evidence="3">
    <location>
        <begin position="1"/>
        <end position="20"/>
    </location>
</feature>
<dbReference type="EMBL" id="CAMPGE010006783">
    <property type="protein sequence ID" value="CAI2365675.1"/>
    <property type="molecule type" value="Genomic_DNA"/>
</dbReference>
<comment type="caution">
    <text evidence="4">The sequence shown here is derived from an EMBL/GenBank/DDBJ whole genome shotgun (WGS) entry which is preliminary data.</text>
</comment>
<keyword evidence="2" id="KW-0812">Transmembrane</keyword>
<keyword evidence="2" id="KW-1133">Transmembrane helix</keyword>
<evidence type="ECO:0008006" key="6">
    <source>
        <dbReference type="Google" id="ProtNLM"/>
    </source>
</evidence>
<evidence type="ECO:0000256" key="1">
    <source>
        <dbReference type="SAM" id="MobiDB-lite"/>
    </source>
</evidence>
<proteinExistence type="predicted"/>
<protein>
    <recommendedName>
        <fullName evidence="6">CUB domain-containing protein</fullName>
    </recommendedName>
</protein>